<accession>A0A6G1HTC2</accession>
<dbReference type="AlphaFoldDB" id="A0A6G1HTC2"/>
<evidence type="ECO:0000313" key="1">
    <source>
        <dbReference type="EMBL" id="KAF2398985.1"/>
    </source>
</evidence>
<dbReference type="EMBL" id="ML996698">
    <property type="protein sequence ID" value="KAF2398985.1"/>
    <property type="molecule type" value="Genomic_DNA"/>
</dbReference>
<name>A0A6G1HTC2_9PEZI</name>
<evidence type="ECO:0000313" key="2">
    <source>
        <dbReference type="Proteomes" id="UP000799640"/>
    </source>
</evidence>
<proteinExistence type="predicted"/>
<protein>
    <submittedName>
        <fullName evidence="1">Uncharacterized protein</fullName>
    </submittedName>
</protein>
<sequence>MLQHANVGWHEFLHQFPHGRLSVLSLKLVKAACSCLKYSVLGGSGGDHSARAFARNFSRSARPASSLEANLLTKSASCSACLRDYGVWRHTQAVVLFHGWIPSLLRERGAWLQLSD</sequence>
<keyword evidence="2" id="KW-1185">Reference proteome</keyword>
<dbReference type="Proteomes" id="UP000799640">
    <property type="component" value="Unassembled WGS sequence"/>
</dbReference>
<gene>
    <name evidence="1" type="ORF">EJ06DRAFT_64883</name>
</gene>
<organism evidence="1 2">
    <name type="scientific">Trichodelitschia bisporula</name>
    <dbReference type="NCBI Taxonomy" id="703511"/>
    <lineage>
        <taxon>Eukaryota</taxon>
        <taxon>Fungi</taxon>
        <taxon>Dikarya</taxon>
        <taxon>Ascomycota</taxon>
        <taxon>Pezizomycotina</taxon>
        <taxon>Dothideomycetes</taxon>
        <taxon>Dothideomycetes incertae sedis</taxon>
        <taxon>Phaeotrichales</taxon>
        <taxon>Phaeotrichaceae</taxon>
        <taxon>Trichodelitschia</taxon>
    </lineage>
</organism>
<reference evidence="1" key="1">
    <citation type="journal article" date="2020" name="Stud. Mycol.">
        <title>101 Dothideomycetes genomes: a test case for predicting lifestyles and emergence of pathogens.</title>
        <authorList>
            <person name="Haridas S."/>
            <person name="Albert R."/>
            <person name="Binder M."/>
            <person name="Bloem J."/>
            <person name="Labutti K."/>
            <person name="Salamov A."/>
            <person name="Andreopoulos B."/>
            <person name="Baker S."/>
            <person name="Barry K."/>
            <person name="Bills G."/>
            <person name="Bluhm B."/>
            <person name="Cannon C."/>
            <person name="Castanera R."/>
            <person name="Culley D."/>
            <person name="Daum C."/>
            <person name="Ezra D."/>
            <person name="Gonzalez J."/>
            <person name="Henrissat B."/>
            <person name="Kuo A."/>
            <person name="Liang C."/>
            <person name="Lipzen A."/>
            <person name="Lutzoni F."/>
            <person name="Magnuson J."/>
            <person name="Mondo S."/>
            <person name="Nolan M."/>
            <person name="Ohm R."/>
            <person name="Pangilinan J."/>
            <person name="Park H.-J."/>
            <person name="Ramirez L."/>
            <person name="Alfaro M."/>
            <person name="Sun H."/>
            <person name="Tritt A."/>
            <person name="Yoshinaga Y."/>
            <person name="Zwiers L.-H."/>
            <person name="Turgeon B."/>
            <person name="Goodwin S."/>
            <person name="Spatafora J."/>
            <person name="Crous P."/>
            <person name="Grigoriev I."/>
        </authorList>
    </citation>
    <scope>NUCLEOTIDE SEQUENCE</scope>
    <source>
        <strain evidence="1">CBS 262.69</strain>
    </source>
</reference>